<keyword evidence="5" id="KW-0472">Membrane</keyword>
<feature type="transmembrane region" description="Helical" evidence="5">
    <location>
        <begin position="414"/>
        <end position="435"/>
    </location>
</feature>
<keyword evidence="1 3" id="KW-0863">Zinc-finger</keyword>
<dbReference type="SMART" id="SM00184">
    <property type="entry name" value="RING"/>
    <property type="match status" value="1"/>
</dbReference>
<accession>A0A8B7PH94</accession>
<evidence type="ECO:0000313" key="8">
    <source>
        <dbReference type="RefSeq" id="XP_018025519.2"/>
    </source>
</evidence>
<feature type="domain" description="RING-type" evidence="6">
    <location>
        <begin position="562"/>
        <end position="603"/>
    </location>
</feature>
<dbReference type="GeneID" id="108681062"/>
<evidence type="ECO:0000256" key="1">
    <source>
        <dbReference type="ARBA" id="ARBA00022771"/>
    </source>
</evidence>
<dbReference type="Gene3D" id="3.30.40.10">
    <property type="entry name" value="Zinc/RING finger domain, C3HC4 (zinc finger)"/>
    <property type="match status" value="1"/>
</dbReference>
<dbReference type="GO" id="GO:0008270">
    <property type="term" value="F:zinc ion binding"/>
    <property type="evidence" value="ECO:0007669"/>
    <property type="project" value="UniProtKB-KW"/>
</dbReference>
<evidence type="ECO:0000256" key="2">
    <source>
        <dbReference type="ARBA" id="ARBA00022833"/>
    </source>
</evidence>
<proteinExistence type="predicted"/>
<protein>
    <submittedName>
        <fullName evidence="8">Uncharacterized protein LOC108681062 isoform X1</fullName>
    </submittedName>
</protein>
<dbReference type="Proteomes" id="UP000694843">
    <property type="component" value="Unplaced"/>
</dbReference>
<dbReference type="InterPro" id="IPR001841">
    <property type="entry name" value="Znf_RING"/>
</dbReference>
<gene>
    <name evidence="8" type="primary">LOC108681062</name>
</gene>
<dbReference type="PROSITE" id="PS50089">
    <property type="entry name" value="ZF_RING_2"/>
    <property type="match status" value="1"/>
</dbReference>
<sequence>MLYSDMLYRSMHRSVAWYQRLERVRLNETVPLPTRLAWCRLDMSCQPNRSKQRAANHYFLLSITIFLILFTPLGMSLKKLKQRHGVGSNAISSRNPSAVRVNGDDAEENEVTPKETHKIPAVTTINEENNITDSLAVTLELMPCINLNPDPQINMQPDFEVADSNTAIFQRSKSELGTLTDKTDSKLSNGVSESCFNKENSVKAIMSFIEKLSPVESSYDVDVNDNEPREKDSSSKLGYVTNVNIDGREQLMKECIENVESSGCFQMNDRDGKIKGKGISSSKGYYKALSLTAAGCVVGLLLRLYRHGSFEASCLSAAKEQARRLLFRLDDFLATQGNLTTLAKQMVFLSMCDKCLLPGQNLASLYTLMFCSIVTYCIDYAEGLLTRQQWSLSVRIGGPTSSVRHLALSTTNIVLEWTKAVTFMTTFVFLLLMLGLEKGLNNYSPNAAYIFFSSMYWITTEKICRKYVLHFMVEKKFRFWDSLEELYVPLLLQLLQLCSMGLFIVPCLYLGYWRLSIAGLVFARADFMKCRSLQLKHSAHLSELSAFRRAEETELREHNDRCSVCLSCMTSARVTSCRHFYHAECLLRIVRASQGRGRCPLCQAPLI</sequence>
<evidence type="ECO:0000259" key="6">
    <source>
        <dbReference type="PROSITE" id="PS50089"/>
    </source>
</evidence>
<evidence type="ECO:0000256" key="4">
    <source>
        <dbReference type="SAM" id="MobiDB-lite"/>
    </source>
</evidence>
<dbReference type="KEGG" id="hazt:108681062"/>
<keyword evidence="1 3" id="KW-0479">Metal-binding</keyword>
<dbReference type="OrthoDB" id="4752984at2759"/>
<feature type="transmembrane region" description="Helical" evidence="5">
    <location>
        <begin position="511"/>
        <end position="527"/>
    </location>
</feature>
<dbReference type="RefSeq" id="XP_018025519.2">
    <property type="nucleotide sequence ID" value="XM_018170030.2"/>
</dbReference>
<keyword evidence="5" id="KW-1133">Transmembrane helix</keyword>
<feature type="region of interest" description="Disordered" evidence="4">
    <location>
        <begin position="86"/>
        <end position="114"/>
    </location>
</feature>
<reference evidence="8" key="1">
    <citation type="submission" date="2025-08" db="UniProtKB">
        <authorList>
            <consortium name="RefSeq"/>
        </authorList>
    </citation>
    <scope>IDENTIFICATION</scope>
    <source>
        <tissue evidence="8">Whole organism</tissue>
    </source>
</reference>
<evidence type="ECO:0000313" key="7">
    <source>
        <dbReference type="Proteomes" id="UP000694843"/>
    </source>
</evidence>
<keyword evidence="7" id="KW-1185">Reference proteome</keyword>
<keyword evidence="2" id="KW-0862">Zinc</keyword>
<name>A0A8B7PH94_HYAAZ</name>
<keyword evidence="5" id="KW-0812">Transmembrane</keyword>
<feature type="transmembrane region" description="Helical" evidence="5">
    <location>
        <begin position="57"/>
        <end position="75"/>
    </location>
</feature>
<organism evidence="7 8">
    <name type="scientific">Hyalella azteca</name>
    <name type="common">Amphipod</name>
    <dbReference type="NCBI Taxonomy" id="294128"/>
    <lineage>
        <taxon>Eukaryota</taxon>
        <taxon>Metazoa</taxon>
        <taxon>Ecdysozoa</taxon>
        <taxon>Arthropoda</taxon>
        <taxon>Crustacea</taxon>
        <taxon>Multicrustacea</taxon>
        <taxon>Malacostraca</taxon>
        <taxon>Eumalacostraca</taxon>
        <taxon>Peracarida</taxon>
        <taxon>Amphipoda</taxon>
        <taxon>Senticaudata</taxon>
        <taxon>Talitrida</taxon>
        <taxon>Talitroidea</taxon>
        <taxon>Hyalellidae</taxon>
        <taxon>Hyalella</taxon>
    </lineage>
</organism>
<evidence type="ECO:0000256" key="5">
    <source>
        <dbReference type="SAM" id="Phobius"/>
    </source>
</evidence>
<dbReference type="SUPFAM" id="SSF57850">
    <property type="entry name" value="RING/U-box"/>
    <property type="match status" value="1"/>
</dbReference>
<evidence type="ECO:0000256" key="3">
    <source>
        <dbReference type="PROSITE-ProRule" id="PRU00175"/>
    </source>
</evidence>
<dbReference type="InterPro" id="IPR013083">
    <property type="entry name" value="Znf_RING/FYVE/PHD"/>
</dbReference>
<feature type="transmembrane region" description="Helical" evidence="5">
    <location>
        <begin position="363"/>
        <end position="381"/>
    </location>
</feature>
<dbReference type="AlphaFoldDB" id="A0A8B7PH94"/>